<dbReference type="EMBL" id="CAAALY010284435">
    <property type="protein sequence ID" value="VEL43723.1"/>
    <property type="molecule type" value="Genomic_DNA"/>
</dbReference>
<dbReference type="AlphaFoldDB" id="A0A3S5CS63"/>
<evidence type="ECO:0000313" key="2">
    <source>
        <dbReference type="Proteomes" id="UP000784294"/>
    </source>
</evidence>
<comment type="caution">
    <text evidence="1">The sequence shown here is derived from an EMBL/GenBank/DDBJ whole genome shotgun (WGS) entry which is preliminary data.</text>
</comment>
<accession>A0A3S5CS63</accession>
<reference evidence="1" key="1">
    <citation type="submission" date="2018-11" db="EMBL/GenBank/DDBJ databases">
        <authorList>
            <consortium name="Pathogen Informatics"/>
        </authorList>
    </citation>
    <scope>NUCLEOTIDE SEQUENCE</scope>
</reference>
<dbReference type="Proteomes" id="UP000784294">
    <property type="component" value="Unassembled WGS sequence"/>
</dbReference>
<protein>
    <submittedName>
        <fullName evidence="1">Uncharacterized protein</fullName>
    </submittedName>
</protein>
<name>A0A3S5CS63_9PLAT</name>
<organism evidence="1 2">
    <name type="scientific">Protopolystoma xenopodis</name>
    <dbReference type="NCBI Taxonomy" id="117903"/>
    <lineage>
        <taxon>Eukaryota</taxon>
        <taxon>Metazoa</taxon>
        <taxon>Spiralia</taxon>
        <taxon>Lophotrochozoa</taxon>
        <taxon>Platyhelminthes</taxon>
        <taxon>Monogenea</taxon>
        <taxon>Polyopisthocotylea</taxon>
        <taxon>Polystomatidea</taxon>
        <taxon>Polystomatidae</taxon>
        <taxon>Protopolystoma</taxon>
    </lineage>
</organism>
<sequence length="78" mass="8925">MIQSFICYAQFKQMKQQKVMQDKLRRREYEIGLLKSELAAKKRDLSAATKRLYKLETAMVSIQSAGSEVAKECGGMCE</sequence>
<gene>
    <name evidence="1" type="ORF">PXEA_LOCUS37163</name>
</gene>
<keyword evidence="2" id="KW-1185">Reference proteome</keyword>
<proteinExistence type="predicted"/>
<evidence type="ECO:0000313" key="1">
    <source>
        <dbReference type="EMBL" id="VEL43723.1"/>
    </source>
</evidence>